<dbReference type="Pfam" id="PF01715">
    <property type="entry name" value="IPPT"/>
    <property type="match status" value="1"/>
</dbReference>
<dbReference type="Gene3D" id="1.10.20.140">
    <property type="match status" value="1"/>
</dbReference>
<dbReference type="InterPro" id="IPR018022">
    <property type="entry name" value="IPT"/>
</dbReference>
<keyword evidence="4 6" id="KW-0067">ATP-binding</keyword>
<accession>A0A9P8TQV7</accession>
<dbReference type="SUPFAM" id="SSF52540">
    <property type="entry name" value="P-loop containing nucleoside triphosphate hydrolases"/>
    <property type="match status" value="2"/>
</dbReference>
<dbReference type="AlphaFoldDB" id="A0A9P8TQV7"/>
<dbReference type="PANTHER" id="PTHR11088">
    <property type="entry name" value="TRNA DIMETHYLALLYLTRANSFERASE"/>
    <property type="match status" value="1"/>
</dbReference>
<evidence type="ECO:0000256" key="6">
    <source>
        <dbReference type="RuleBase" id="RU003785"/>
    </source>
</evidence>
<evidence type="ECO:0000256" key="1">
    <source>
        <dbReference type="ARBA" id="ARBA00005842"/>
    </source>
</evidence>
<proteinExistence type="inferred from homology"/>
<protein>
    <recommendedName>
        <fullName evidence="5">tRNA dimethylallyltransferase</fullName>
        <ecNumber evidence="5">2.5.1.75</ecNumber>
    </recommendedName>
</protein>
<evidence type="ECO:0000256" key="4">
    <source>
        <dbReference type="ARBA" id="ARBA00022840"/>
    </source>
</evidence>
<dbReference type="Gene3D" id="3.40.50.300">
    <property type="entry name" value="P-loop containing nucleotide triphosphate hydrolases"/>
    <property type="match status" value="1"/>
</dbReference>
<dbReference type="PANTHER" id="PTHR11088:SF89">
    <property type="entry name" value="TRNA DIMETHYLALLYLTRANSFERASE"/>
    <property type="match status" value="1"/>
</dbReference>
<organism evidence="7 8">
    <name type="scientific">Wickerhamomyces pijperi</name>
    <name type="common">Yeast</name>
    <name type="synonym">Pichia pijperi</name>
    <dbReference type="NCBI Taxonomy" id="599730"/>
    <lineage>
        <taxon>Eukaryota</taxon>
        <taxon>Fungi</taxon>
        <taxon>Dikarya</taxon>
        <taxon>Ascomycota</taxon>
        <taxon>Saccharomycotina</taxon>
        <taxon>Saccharomycetes</taxon>
        <taxon>Phaffomycetales</taxon>
        <taxon>Wickerhamomycetaceae</taxon>
        <taxon>Wickerhamomyces</taxon>
    </lineage>
</organism>
<keyword evidence="3 6" id="KW-0547">Nucleotide-binding</keyword>
<dbReference type="PIRSF" id="PIRSF039110">
    <property type="entry name" value="IPP_transferase"/>
    <property type="match status" value="1"/>
</dbReference>
<keyword evidence="5" id="KW-0819">tRNA processing</keyword>
<keyword evidence="8" id="KW-1185">Reference proteome</keyword>
<dbReference type="InterPro" id="IPR030666">
    <property type="entry name" value="IPP_transferase_euk"/>
</dbReference>
<comment type="caution">
    <text evidence="7">The sequence shown here is derived from an EMBL/GenBank/DDBJ whole genome shotgun (WGS) entry which is preliminary data.</text>
</comment>
<dbReference type="GO" id="GO:0006400">
    <property type="term" value="P:tRNA modification"/>
    <property type="evidence" value="ECO:0007669"/>
    <property type="project" value="TreeGrafter"/>
</dbReference>
<dbReference type="EMBL" id="JAEUBG010000660">
    <property type="protein sequence ID" value="KAH3687725.1"/>
    <property type="molecule type" value="Genomic_DNA"/>
</dbReference>
<evidence type="ECO:0000313" key="7">
    <source>
        <dbReference type="EMBL" id="KAH3687725.1"/>
    </source>
</evidence>
<reference evidence="7" key="2">
    <citation type="submission" date="2021-01" db="EMBL/GenBank/DDBJ databases">
        <authorList>
            <person name="Schikora-Tamarit M.A."/>
        </authorList>
    </citation>
    <scope>NUCLEOTIDE SEQUENCE</scope>
    <source>
        <strain evidence="7">CBS2887</strain>
    </source>
</reference>
<evidence type="ECO:0000256" key="5">
    <source>
        <dbReference type="RuleBase" id="RU003783"/>
    </source>
</evidence>
<dbReference type="NCBIfam" id="TIGR00174">
    <property type="entry name" value="miaA"/>
    <property type="match status" value="1"/>
</dbReference>
<gene>
    <name evidence="7" type="ORF">WICPIJ_001291</name>
</gene>
<dbReference type="InterPro" id="IPR027417">
    <property type="entry name" value="P-loop_NTPase"/>
</dbReference>
<dbReference type="Gene3D" id="3.30.160.60">
    <property type="entry name" value="Classic Zinc Finger"/>
    <property type="match status" value="1"/>
</dbReference>
<evidence type="ECO:0000313" key="8">
    <source>
        <dbReference type="Proteomes" id="UP000774326"/>
    </source>
</evidence>
<dbReference type="Proteomes" id="UP000774326">
    <property type="component" value="Unassembled WGS sequence"/>
</dbReference>
<dbReference type="GO" id="GO:0005739">
    <property type="term" value="C:mitochondrion"/>
    <property type="evidence" value="ECO:0007669"/>
    <property type="project" value="TreeGrafter"/>
</dbReference>
<comment type="similarity">
    <text evidence="1 6">Belongs to the IPP transferase family.</text>
</comment>
<keyword evidence="2 6" id="KW-0808">Transferase</keyword>
<reference evidence="7" key="1">
    <citation type="journal article" date="2021" name="Open Biol.">
        <title>Shared evolutionary footprints suggest mitochondrial oxidative damage underlies multiple complex I losses in fungi.</title>
        <authorList>
            <person name="Schikora-Tamarit M.A."/>
            <person name="Marcet-Houben M."/>
            <person name="Nosek J."/>
            <person name="Gabaldon T."/>
        </authorList>
    </citation>
    <scope>NUCLEOTIDE SEQUENCE</scope>
    <source>
        <strain evidence="7">CBS2887</strain>
    </source>
</reference>
<dbReference type="GO" id="GO:0005524">
    <property type="term" value="F:ATP binding"/>
    <property type="evidence" value="ECO:0007669"/>
    <property type="project" value="UniProtKB-KW"/>
</dbReference>
<comment type="catalytic activity">
    <reaction evidence="5">
        <text>adenosine(37) in tRNA + dimethylallyl diphosphate = N(6)-dimethylallyladenosine(37) in tRNA + diphosphate</text>
        <dbReference type="Rhea" id="RHEA:26482"/>
        <dbReference type="Rhea" id="RHEA-COMP:10162"/>
        <dbReference type="Rhea" id="RHEA-COMP:10375"/>
        <dbReference type="ChEBI" id="CHEBI:33019"/>
        <dbReference type="ChEBI" id="CHEBI:57623"/>
        <dbReference type="ChEBI" id="CHEBI:74411"/>
        <dbReference type="ChEBI" id="CHEBI:74415"/>
        <dbReference type="EC" id="2.5.1.75"/>
    </reaction>
</comment>
<dbReference type="InterPro" id="IPR039657">
    <property type="entry name" value="Dimethylallyltransferase"/>
</dbReference>
<evidence type="ECO:0000256" key="2">
    <source>
        <dbReference type="ARBA" id="ARBA00022679"/>
    </source>
</evidence>
<evidence type="ECO:0000256" key="3">
    <source>
        <dbReference type="ARBA" id="ARBA00022741"/>
    </source>
</evidence>
<dbReference type="EC" id="2.5.1.75" evidence="5"/>
<dbReference type="HAMAP" id="MF_00185">
    <property type="entry name" value="IPP_trans"/>
    <property type="match status" value="1"/>
</dbReference>
<sequence>MPPKNVIVIVGTTGVGKSQFSIELAKRYNGEIINADSMQMYRDIPVITNKHPLDEREGIPHHVMNHTNWDEEYFIHRFEKEAREKIQEIHERGKIPIVVGGTHYYLNSLLLKDKTIKTNENMEEEQDSATRLTEQQKQILNGSPDLVYDTLAKEDPKIAGKFHPNDTRRVKRALEIIYLTNKKTSDHYSSQQEVSSQQSSLKFNTLFFWVYADKPVLDKRLDTRVDSMLKTGGMQEIKDLYSHYKTLTPLPDCERGVWQVIGFKEFLPWLTSSEPTDSQLHSSVESMKARTRQYAKKQIKWIKGSLAVDLQRESKFGYPNGGRLYVLNATDLEQWQSNVFERGSEITEEFLDDKSTIPQAPLGLEELLPSTEDVKADKESEWKHIECDICRNSDDSKLILIGEQQYKIHLSSKRHRSNLNRGKRKREPLYFVINPSRLTSVSNNPPPLMQPPGQAITSTKSQAVGLATTTASSGGCSVFSVDLPAMPLLLLLLAIPDPTLTFPEGFNFLTRF</sequence>
<dbReference type="GO" id="GO:0052381">
    <property type="term" value="F:tRNA dimethylallyltransferase activity"/>
    <property type="evidence" value="ECO:0007669"/>
    <property type="project" value="UniProtKB-EC"/>
</dbReference>
<dbReference type="OrthoDB" id="775260at2759"/>
<name>A0A9P8TQV7_WICPI</name>